<sequence>MPQGRELPPKAHLIASSESEMTAIEMFNYGDHIFCIQGHPEFTHDILFHFIDRIITRNLVQEAFALDAKDKAALLKPDKDNLKTLCDEQRLTDERDEQRDEQRNWGKIHRMGRGGRKSENQKVRVTSKIRSLGYKSRRREPERKLRTNLSSRWSWWSESSANCSPMVALRSPCTALRFLAAASDVVDVTVEEKRDAHSPDDVRRKHKAPPVAAAGWRRNAGMAQRRE</sequence>
<feature type="compositionally biased region" description="Basic residues" evidence="1">
    <location>
        <begin position="106"/>
        <end position="115"/>
    </location>
</feature>
<feature type="region of interest" description="Disordered" evidence="1">
    <location>
        <begin position="93"/>
        <end position="125"/>
    </location>
</feature>
<dbReference type="PANTHER" id="PTHR42695:SF19">
    <property type="entry name" value="CLASS I GLUTAMINE AMIDOTRANSFERASE"/>
    <property type="match status" value="1"/>
</dbReference>
<gene>
    <name evidence="2" type="ORF">DEO72_LG8g2477</name>
</gene>
<dbReference type="Proteomes" id="UP000501690">
    <property type="component" value="Linkage Group LG8"/>
</dbReference>
<feature type="compositionally biased region" description="Basic and acidic residues" evidence="1">
    <location>
        <begin position="93"/>
        <end position="104"/>
    </location>
</feature>
<evidence type="ECO:0000313" key="2">
    <source>
        <dbReference type="EMBL" id="QCE04441.1"/>
    </source>
</evidence>
<keyword evidence="2" id="KW-0315">Glutamine amidotransferase</keyword>
<feature type="region of interest" description="Disordered" evidence="1">
    <location>
        <begin position="193"/>
        <end position="227"/>
    </location>
</feature>
<evidence type="ECO:0000313" key="3">
    <source>
        <dbReference type="Proteomes" id="UP000501690"/>
    </source>
</evidence>
<keyword evidence="3" id="KW-1185">Reference proteome</keyword>
<dbReference type="AlphaFoldDB" id="A0A4D6MUX3"/>
<evidence type="ECO:0000256" key="1">
    <source>
        <dbReference type="SAM" id="MobiDB-lite"/>
    </source>
</evidence>
<dbReference type="InterPro" id="IPR044992">
    <property type="entry name" value="ChyE-like"/>
</dbReference>
<dbReference type="SUPFAM" id="SSF52317">
    <property type="entry name" value="Class I glutamine amidotransferase-like"/>
    <property type="match status" value="1"/>
</dbReference>
<feature type="compositionally biased region" description="Basic and acidic residues" evidence="1">
    <location>
        <begin position="193"/>
        <end position="203"/>
    </location>
</feature>
<dbReference type="Gene3D" id="3.40.50.880">
    <property type="match status" value="1"/>
</dbReference>
<accession>A0A4D6MUX3</accession>
<keyword evidence="2" id="KW-0808">Transferase</keyword>
<dbReference type="EMBL" id="CP039352">
    <property type="protein sequence ID" value="QCE04441.1"/>
    <property type="molecule type" value="Genomic_DNA"/>
</dbReference>
<proteinExistence type="predicted"/>
<dbReference type="GO" id="GO:0016740">
    <property type="term" value="F:transferase activity"/>
    <property type="evidence" value="ECO:0007669"/>
    <property type="project" value="UniProtKB-KW"/>
</dbReference>
<dbReference type="InterPro" id="IPR029062">
    <property type="entry name" value="Class_I_gatase-like"/>
</dbReference>
<reference evidence="2 3" key="1">
    <citation type="submission" date="2019-04" db="EMBL/GenBank/DDBJ databases">
        <title>An improved genome assembly and genetic linkage map for asparagus bean, Vigna unguiculata ssp. sesquipedialis.</title>
        <authorList>
            <person name="Xia Q."/>
            <person name="Zhang R."/>
            <person name="Dong Y."/>
        </authorList>
    </citation>
    <scope>NUCLEOTIDE SEQUENCE [LARGE SCALE GENOMIC DNA]</scope>
    <source>
        <tissue evidence="2">Leaf</tissue>
    </source>
</reference>
<dbReference type="GO" id="GO:0005829">
    <property type="term" value="C:cytosol"/>
    <property type="evidence" value="ECO:0007669"/>
    <property type="project" value="TreeGrafter"/>
</dbReference>
<dbReference type="PANTHER" id="PTHR42695">
    <property type="entry name" value="GLUTAMINE AMIDOTRANSFERASE YLR126C-RELATED"/>
    <property type="match status" value="1"/>
</dbReference>
<organism evidence="2 3">
    <name type="scientific">Vigna unguiculata</name>
    <name type="common">Cowpea</name>
    <dbReference type="NCBI Taxonomy" id="3917"/>
    <lineage>
        <taxon>Eukaryota</taxon>
        <taxon>Viridiplantae</taxon>
        <taxon>Streptophyta</taxon>
        <taxon>Embryophyta</taxon>
        <taxon>Tracheophyta</taxon>
        <taxon>Spermatophyta</taxon>
        <taxon>Magnoliopsida</taxon>
        <taxon>eudicotyledons</taxon>
        <taxon>Gunneridae</taxon>
        <taxon>Pentapetalae</taxon>
        <taxon>rosids</taxon>
        <taxon>fabids</taxon>
        <taxon>Fabales</taxon>
        <taxon>Fabaceae</taxon>
        <taxon>Papilionoideae</taxon>
        <taxon>50 kb inversion clade</taxon>
        <taxon>NPAAA clade</taxon>
        <taxon>indigoferoid/millettioid clade</taxon>
        <taxon>Phaseoleae</taxon>
        <taxon>Vigna</taxon>
    </lineage>
</organism>
<protein>
    <submittedName>
        <fullName evidence="2">Class I glutamine amidotransferase-like</fullName>
    </submittedName>
</protein>
<name>A0A4D6MUX3_VIGUN</name>